<keyword evidence="1" id="KW-1133">Transmembrane helix</keyword>
<gene>
    <name evidence="2" type="ORF">AC094_20120</name>
</gene>
<keyword evidence="1" id="KW-0812">Transmembrane</keyword>
<dbReference type="AlphaFoldDB" id="A0A853PT76"/>
<evidence type="ECO:0000313" key="3">
    <source>
        <dbReference type="Proteomes" id="UP000093197"/>
    </source>
</evidence>
<name>A0A853PT76_BACFG</name>
<feature type="transmembrane region" description="Helical" evidence="1">
    <location>
        <begin position="7"/>
        <end position="26"/>
    </location>
</feature>
<accession>A0A853PT76</accession>
<keyword evidence="1" id="KW-0472">Membrane</keyword>
<dbReference type="Proteomes" id="UP000093197">
    <property type="component" value="Unassembled WGS sequence"/>
</dbReference>
<proteinExistence type="predicted"/>
<organism evidence="2 3">
    <name type="scientific">Bacteroides fragilis</name>
    <dbReference type="NCBI Taxonomy" id="817"/>
    <lineage>
        <taxon>Bacteria</taxon>
        <taxon>Pseudomonadati</taxon>
        <taxon>Bacteroidota</taxon>
        <taxon>Bacteroidia</taxon>
        <taxon>Bacteroidales</taxon>
        <taxon>Bacteroidaceae</taxon>
        <taxon>Bacteroides</taxon>
    </lineage>
</organism>
<evidence type="ECO:0000256" key="1">
    <source>
        <dbReference type="SAM" id="Phobius"/>
    </source>
</evidence>
<protein>
    <submittedName>
        <fullName evidence="2">Uncharacterized protein</fullName>
    </submittedName>
</protein>
<reference evidence="2 3" key="1">
    <citation type="journal article" date="2016" name="PLoS ONE">
        <title>Genomic Diversity of Enterotoxigenic Strains of Bacteroides fragilis.</title>
        <authorList>
            <person name="Pierce J.V."/>
            <person name="Bernstein H.D."/>
        </authorList>
    </citation>
    <scope>NUCLEOTIDE SEQUENCE [LARGE SCALE GENOMIC DNA]</scope>
    <source>
        <strain evidence="2 3">20793-3</strain>
    </source>
</reference>
<dbReference type="EMBL" id="LIDT01000023">
    <property type="protein sequence ID" value="OCR32021.1"/>
    <property type="molecule type" value="Genomic_DNA"/>
</dbReference>
<evidence type="ECO:0000313" key="2">
    <source>
        <dbReference type="EMBL" id="OCR32021.1"/>
    </source>
</evidence>
<comment type="caution">
    <text evidence="2">The sequence shown here is derived from an EMBL/GenBank/DDBJ whole genome shotgun (WGS) entry which is preliminary data.</text>
</comment>
<sequence length="42" mass="5091">MKDDFNIFILCYYNVFIHAVIIYKLFQVVTNVFNNHTLWCCS</sequence>